<dbReference type="GO" id="GO:0046872">
    <property type="term" value="F:metal ion binding"/>
    <property type="evidence" value="ECO:0007669"/>
    <property type="project" value="UniProtKB-KW"/>
</dbReference>
<dbReference type="GO" id="GO:0005524">
    <property type="term" value="F:ATP binding"/>
    <property type="evidence" value="ECO:0007669"/>
    <property type="project" value="UniProtKB-KW"/>
</dbReference>
<dbReference type="GO" id="GO:0006261">
    <property type="term" value="P:DNA-templated DNA replication"/>
    <property type="evidence" value="ECO:0007669"/>
    <property type="project" value="TreeGrafter"/>
</dbReference>
<comment type="catalytic activity">
    <reaction evidence="10 11">
        <text>DNA(n) + a 2'-deoxyribonucleoside 5'-triphosphate = DNA(n+1) + diphosphate</text>
        <dbReference type="Rhea" id="RHEA:22508"/>
        <dbReference type="Rhea" id="RHEA-COMP:17339"/>
        <dbReference type="Rhea" id="RHEA-COMP:17340"/>
        <dbReference type="ChEBI" id="CHEBI:33019"/>
        <dbReference type="ChEBI" id="CHEBI:61560"/>
        <dbReference type="ChEBI" id="CHEBI:173112"/>
        <dbReference type="EC" id="2.7.7.7"/>
    </reaction>
</comment>
<keyword evidence="3 11" id="KW-0548">Nucleotidyltransferase</keyword>
<sequence>MSYQVLARKYRPSNFEEVVGQEHVVQALSNSITQERIHQAFIFAGTRGVGKTTLARILAKCLNCQSSEMPVPVPCNKCNNCEEIKIGRSLDFFEQDAASQRGIDAMKELLQTVPQSPSSGRYKVYLLDEAHMLTKESFNALLKSLEEPPSHVVFILATTDPDKIPKTVLSRCLQLNLKTIPQDVLQNHLGNIVQNENINADDEALSLIAEAANGSVRDALTLLDQAIAHGAGSINLDEVKSLLGTIDNTYLYKMIKFVISGDGKNAFQQLDLIAQLNPEYDQILKNIISILHKISLQQAIKNNELDEIKELAELTDPEFCQLLYEIAVKAYSMFHVHPKPKEALEICLLRMLAFNPLNESNQDFSESSGIEKKNKSLNSNNSKSQDTTHINGGKQDLNISPPASNTNSDEDKNKIVQSYKDWNEIYNSMDISPFAEAIFGNLEFIAHEKSLIILRGDIDKSSIPNNVMSEFEAACSKYFKVKISLKLEKGVFKNSPESLKAQENNIKQSSAESSIDKDVGIQNIMKKFNGKIQDGSIKPID</sequence>
<comment type="similarity">
    <text evidence="1 11">Belongs to the DnaX/STICHEL family.</text>
</comment>
<dbReference type="Proteomes" id="UP000252915">
    <property type="component" value="Unassembled WGS sequence"/>
</dbReference>
<evidence type="ECO:0000256" key="11">
    <source>
        <dbReference type="RuleBase" id="RU364063"/>
    </source>
</evidence>
<proteinExistence type="inferred from homology"/>
<dbReference type="FunFam" id="1.10.8.60:FF:000013">
    <property type="entry name" value="DNA polymerase III subunit gamma/tau"/>
    <property type="match status" value="1"/>
</dbReference>
<dbReference type="FunFam" id="3.40.50.300:FF:000014">
    <property type="entry name" value="DNA polymerase III subunit gamma/tau"/>
    <property type="match status" value="1"/>
</dbReference>
<comment type="function">
    <text evidence="11">DNA polymerase III is a complex, multichain enzyme responsible for most of the replicative synthesis in bacteria. This DNA polymerase also exhibits 3' to 5' exonuclease activity.</text>
</comment>
<evidence type="ECO:0000256" key="1">
    <source>
        <dbReference type="ARBA" id="ARBA00006360"/>
    </source>
</evidence>
<evidence type="ECO:0000256" key="2">
    <source>
        <dbReference type="ARBA" id="ARBA00022679"/>
    </source>
</evidence>
<dbReference type="SMART" id="SM00382">
    <property type="entry name" value="AAA"/>
    <property type="match status" value="1"/>
</dbReference>
<evidence type="ECO:0000313" key="14">
    <source>
        <dbReference type="EMBL" id="RCL44428.1"/>
    </source>
</evidence>
<dbReference type="PANTHER" id="PTHR11669:SF0">
    <property type="entry name" value="PROTEIN STICHEL-LIKE 2"/>
    <property type="match status" value="1"/>
</dbReference>
<evidence type="ECO:0000256" key="6">
    <source>
        <dbReference type="ARBA" id="ARBA00022741"/>
    </source>
</evidence>
<feature type="region of interest" description="Disordered" evidence="12">
    <location>
        <begin position="363"/>
        <end position="412"/>
    </location>
</feature>
<evidence type="ECO:0000313" key="15">
    <source>
        <dbReference type="Proteomes" id="UP000252915"/>
    </source>
</evidence>
<dbReference type="InterPro" id="IPR003593">
    <property type="entry name" value="AAA+_ATPase"/>
</dbReference>
<evidence type="ECO:0000256" key="10">
    <source>
        <dbReference type="ARBA" id="ARBA00049244"/>
    </source>
</evidence>
<accession>A0A368C4C5</accession>
<dbReference type="PANTHER" id="PTHR11669">
    <property type="entry name" value="REPLICATION FACTOR C / DNA POLYMERASE III GAMMA-TAU SUBUNIT"/>
    <property type="match status" value="1"/>
</dbReference>
<dbReference type="InterPro" id="IPR022754">
    <property type="entry name" value="DNA_pol_III_gamma-3"/>
</dbReference>
<dbReference type="EC" id="2.7.7.7" evidence="11"/>
<evidence type="ECO:0000256" key="7">
    <source>
        <dbReference type="ARBA" id="ARBA00022833"/>
    </source>
</evidence>
<dbReference type="Pfam" id="PF22608">
    <property type="entry name" value="DNAX_ATPase_lid"/>
    <property type="match status" value="1"/>
</dbReference>
<dbReference type="InterPro" id="IPR027417">
    <property type="entry name" value="P-loop_NTPase"/>
</dbReference>
<dbReference type="Pfam" id="PF12169">
    <property type="entry name" value="DNA_pol3_gamma3"/>
    <property type="match status" value="1"/>
</dbReference>
<dbReference type="Pfam" id="PF13177">
    <property type="entry name" value="DNA_pol3_delta2"/>
    <property type="match status" value="1"/>
</dbReference>
<evidence type="ECO:0000259" key="13">
    <source>
        <dbReference type="SMART" id="SM00382"/>
    </source>
</evidence>
<dbReference type="Gene3D" id="3.30.300.150">
    <property type="entry name" value="DNA polymerase III, tau subunit, domain V"/>
    <property type="match status" value="1"/>
</dbReference>
<feature type="domain" description="AAA+ ATPase" evidence="13">
    <location>
        <begin position="37"/>
        <end position="181"/>
    </location>
</feature>
<keyword evidence="6 11" id="KW-0547">Nucleotide-binding</keyword>
<evidence type="ECO:0000256" key="4">
    <source>
        <dbReference type="ARBA" id="ARBA00022705"/>
    </source>
</evidence>
<keyword evidence="4 11" id="KW-0235">DNA replication</keyword>
<dbReference type="GO" id="GO:0009360">
    <property type="term" value="C:DNA polymerase III complex"/>
    <property type="evidence" value="ECO:0007669"/>
    <property type="project" value="InterPro"/>
</dbReference>
<dbReference type="InterPro" id="IPR038249">
    <property type="entry name" value="PolIII_tau_V_sf"/>
</dbReference>
<dbReference type="InterPro" id="IPR045085">
    <property type="entry name" value="HLD_clamp_pol_III_gamma_tau"/>
</dbReference>
<dbReference type="SUPFAM" id="SSF52540">
    <property type="entry name" value="P-loop containing nucleoside triphosphate hydrolases"/>
    <property type="match status" value="1"/>
</dbReference>
<dbReference type="NCBIfam" id="TIGR02397">
    <property type="entry name" value="dnaX_nterm"/>
    <property type="match status" value="1"/>
</dbReference>
<dbReference type="GO" id="GO:0003677">
    <property type="term" value="F:DNA binding"/>
    <property type="evidence" value="ECO:0007669"/>
    <property type="project" value="InterPro"/>
</dbReference>
<feature type="compositionally biased region" description="Polar residues" evidence="12">
    <location>
        <begin position="397"/>
        <end position="407"/>
    </location>
</feature>
<keyword evidence="7" id="KW-0862">Zinc</keyword>
<evidence type="ECO:0000256" key="9">
    <source>
        <dbReference type="ARBA" id="ARBA00022932"/>
    </source>
</evidence>
<dbReference type="Gene3D" id="3.40.50.300">
    <property type="entry name" value="P-loop containing nucleotide triphosphate hydrolases"/>
    <property type="match status" value="1"/>
</dbReference>
<dbReference type="InterPro" id="IPR012763">
    <property type="entry name" value="DNA_pol_III_sug/sutau_N"/>
</dbReference>
<keyword evidence="9 11" id="KW-0239">DNA-directed DNA polymerase</keyword>
<dbReference type="InterPro" id="IPR050238">
    <property type="entry name" value="DNA_Rep/Repair_Clamp_Loader"/>
</dbReference>
<keyword evidence="5" id="KW-0479">Metal-binding</keyword>
<keyword evidence="2 11" id="KW-0808">Transferase</keyword>
<evidence type="ECO:0000256" key="3">
    <source>
        <dbReference type="ARBA" id="ARBA00022695"/>
    </source>
</evidence>
<reference evidence="14 15" key="1">
    <citation type="journal article" date="2018" name="Microbiome">
        <title>Fine metagenomic profile of the Mediterranean stratified and mixed water columns revealed by assembly and recruitment.</title>
        <authorList>
            <person name="Haro-Moreno J.M."/>
            <person name="Lopez-Perez M."/>
            <person name="De La Torre J.R."/>
            <person name="Picazo A."/>
            <person name="Camacho A."/>
            <person name="Rodriguez-Valera F."/>
        </authorList>
    </citation>
    <scope>NUCLEOTIDE SEQUENCE [LARGE SCALE GENOMIC DNA]</scope>
    <source>
        <strain evidence="14">MED-G78</strain>
    </source>
</reference>
<dbReference type="InterPro" id="IPR008921">
    <property type="entry name" value="DNA_pol3_clamp-load_cplx_C"/>
</dbReference>
<organism evidence="14 15">
    <name type="scientific">SAR86 cluster bacterium</name>
    <dbReference type="NCBI Taxonomy" id="2030880"/>
    <lineage>
        <taxon>Bacteria</taxon>
        <taxon>Pseudomonadati</taxon>
        <taxon>Pseudomonadota</taxon>
        <taxon>Gammaproteobacteria</taxon>
        <taxon>SAR86 cluster</taxon>
    </lineage>
</organism>
<evidence type="ECO:0000256" key="5">
    <source>
        <dbReference type="ARBA" id="ARBA00022723"/>
    </source>
</evidence>
<dbReference type="CDD" id="cd00009">
    <property type="entry name" value="AAA"/>
    <property type="match status" value="1"/>
</dbReference>
<gene>
    <name evidence="11 14" type="primary">dnaX</name>
    <name evidence="14" type="ORF">DBW92_03205</name>
</gene>
<protein>
    <recommendedName>
        <fullName evidence="11">DNA polymerase III subunit gamma/tau</fullName>
        <ecNumber evidence="11">2.7.7.7</ecNumber>
    </recommendedName>
</protein>
<comment type="subunit">
    <text evidence="11">DNA polymerase III contains a core (composed of alpha, epsilon and theta chains) that associates with a tau subunit. This core dimerizes to form the POLIII' complex. PolIII' associates with the gamma complex (composed of gamma, delta, delta', psi and chi chains) and with the beta chain to form the complete DNA polymerase III complex.</text>
</comment>
<dbReference type="CDD" id="cd18137">
    <property type="entry name" value="HLD_clamp_pol_III_gamma_tau"/>
    <property type="match status" value="1"/>
</dbReference>
<dbReference type="Gene3D" id="1.10.8.60">
    <property type="match status" value="1"/>
</dbReference>
<dbReference type="GO" id="GO:0003887">
    <property type="term" value="F:DNA-directed DNA polymerase activity"/>
    <property type="evidence" value="ECO:0007669"/>
    <property type="project" value="UniProtKB-KW"/>
</dbReference>
<dbReference type="Gene3D" id="1.20.272.10">
    <property type="match status" value="1"/>
</dbReference>
<name>A0A368C4C5_9GAMM</name>
<evidence type="ECO:0000256" key="8">
    <source>
        <dbReference type="ARBA" id="ARBA00022840"/>
    </source>
</evidence>
<dbReference type="AlphaFoldDB" id="A0A368C4C5"/>
<comment type="caution">
    <text evidence="14">The sequence shown here is derived from an EMBL/GenBank/DDBJ whole genome shotgun (WGS) entry which is preliminary data.</text>
</comment>
<keyword evidence="8 11" id="KW-0067">ATP-binding</keyword>
<dbReference type="SUPFAM" id="SSF48019">
    <property type="entry name" value="post-AAA+ oligomerization domain-like"/>
    <property type="match status" value="1"/>
</dbReference>
<dbReference type="EMBL" id="QOPI01000016">
    <property type="protein sequence ID" value="RCL44428.1"/>
    <property type="molecule type" value="Genomic_DNA"/>
</dbReference>
<evidence type="ECO:0000256" key="12">
    <source>
        <dbReference type="SAM" id="MobiDB-lite"/>
    </source>
</evidence>